<protein>
    <submittedName>
        <fullName evidence="8">Rieske 2Fe-2S domain-containing protein</fullName>
    </submittedName>
</protein>
<dbReference type="PANTHER" id="PTHR21496">
    <property type="entry name" value="FERREDOXIN-RELATED"/>
    <property type="match status" value="1"/>
</dbReference>
<comment type="caution">
    <text evidence="8">The sequence shown here is derived from an EMBL/GenBank/DDBJ whole genome shotgun (WGS) entry which is preliminary data.</text>
</comment>
<keyword evidence="2" id="KW-0479">Metal-binding</keyword>
<comment type="cofactor">
    <cofactor evidence="5">
        <name>[2Fe-2S] cluster</name>
        <dbReference type="ChEBI" id="CHEBI:190135"/>
    </cofactor>
</comment>
<keyword evidence="4" id="KW-0411">Iron-sulfur</keyword>
<evidence type="ECO:0000256" key="2">
    <source>
        <dbReference type="ARBA" id="ARBA00022723"/>
    </source>
</evidence>
<reference evidence="8 9" key="1">
    <citation type="submission" date="2019-08" db="EMBL/GenBank/DDBJ databases">
        <authorList>
            <person name="Shi S."/>
        </authorList>
    </citation>
    <scope>NUCLEOTIDE SEQUENCE [LARGE SCALE GENOMIC DNA]</scope>
    <source>
        <strain evidence="8 9">GY10130</strain>
    </source>
</reference>
<dbReference type="Pfam" id="PF00355">
    <property type="entry name" value="Rieske"/>
    <property type="match status" value="1"/>
</dbReference>
<dbReference type="InterPro" id="IPR036922">
    <property type="entry name" value="Rieske_2Fe-2S_sf"/>
</dbReference>
<sequence length="114" mass="12885">MEYSWHKVFENEEEAKVQVPLRQTKLLAVAGKEICLAHTAAGLVAIQDACPHMGHSLSRGKLSYLDEVVCPWHSYRYSLHNGKECDYRTRNATIYPLAIREGGVYIGLQQKPAQ</sequence>
<evidence type="ECO:0000313" key="9">
    <source>
        <dbReference type="Proteomes" id="UP000321926"/>
    </source>
</evidence>
<evidence type="ECO:0000259" key="7">
    <source>
        <dbReference type="PROSITE" id="PS51296"/>
    </source>
</evidence>
<keyword evidence="3" id="KW-0408">Iron</keyword>
<name>A0A5C8JI47_9BACT</name>
<keyword evidence="9" id="KW-1185">Reference proteome</keyword>
<dbReference type="GO" id="GO:0051537">
    <property type="term" value="F:2 iron, 2 sulfur cluster binding"/>
    <property type="evidence" value="ECO:0007669"/>
    <property type="project" value="UniProtKB-KW"/>
</dbReference>
<dbReference type="PROSITE" id="PS51296">
    <property type="entry name" value="RIESKE"/>
    <property type="match status" value="1"/>
</dbReference>
<dbReference type="SUPFAM" id="SSF50022">
    <property type="entry name" value="ISP domain"/>
    <property type="match status" value="1"/>
</dbReference>
<gene>
    <name evidence="8" type="ORF">FVR03_14460</name>
</gene>
<evidence type="ECO:0000256" key="3">
    <source>
        <dbReference type="ARBA" id="ARBA00023004"/>
    </source>
</evidence>
<evidence type="ECO:0000256" key="5">
    <source>
        <dbReference type="ARBA" id="ARBA00034078"/>
    </source>
</evidence>
<organism evidence="8 9">
    <name type="scientific">Pontibacter qinzhouensis</name>
    <dbReference type="NCBI Taxonomy" id="2603253"/>
    <lineage>
        <taxon>Bacteria</taxon>
        <taxon>Pseudomonadati</taxon>
        <taxon>Bacteroidota</taxon>
        <taxon>Cytophagia</taxon>
        <taxon>Cytophagales</taxon>
        <taxon>Hymenobacteraceae</taxon>
        <taxon>Pontibacter</taxon>
    </lineage>
</organism>
<dbReference type="GO" id="GO:0046872">
    <property type="term" value="F:metal ion binding"/>
    <property type="evidence" value="ECO:0007669"/>
    <property type="project" value="UniProtKB-KW"/>
</dbReference>
<dbReference type="RefSeq" id="WP_147922471.1">
    <property type="nucleotide sequence ID" value="NZ_VRTY01000054.1"/>
</dbReference>
<dbReference type="Proteomes" id="UP000321926">
    <property type="component" value="Unassembled WGS sequence"/>
</dbReference>
<dbReference type="PANTHER" id="PTHR21496:SF0">
    <property type="entry name" value="RIESKE DOMAIN-CONTAINING PROTEIN"/>
    <property type="match status" value="1"/>
</dbReference>
<dbReference type="OrthoDB" id="593800at2"/>
<evidence type="ECO:0000256" key="6">
    <source>
        <dbReference type="ARBA" id="ARBA00038001"/>
    </source>
</evidence>
<keyword evidence="1" id="KW-0001">2Fe-2S</keyword>
<dbReference type="AlphaFoldDB" id="A0A5C8JI47"/>
<dbReference type="InterPro" id="IPR017941">
    <property type="entry name" value="Rieske_2Fe-2S"/>
</dbReference>
<dbReference type="EMBL" id="VRTY01000054">
    <property type="protein sequence ID" value="TXK38010.1"/>
    <property type="molecule type" value="Genomic_DNA"/>
</dbReference>
<comment type="similarity">
    <text evidence="6">Belongs to the bacterial ring-hydroxylating dioxygenase ferredoxin component family.</text>
</comment>
<evidence type="ECO:0000256" key="4">
    <source>
        <dbReference type="ARBA" id="ARBA00023014"/>
    </source>
</evidence>
<proteinExistence type="inferred from homology"/>
<evidence type="ECO:0000256" key="1">
    <source>
        <dbReference type="ARBA" id="ARBA00022714"/>
    </source>
</evidence>
<evidence type="ECO:0000313" key="8">
    <source>
        <dbReference type="EMBL" id="TXK38010.1"/>
    </source>
</evidence>
<dbReference type="Gene3D" id="2.102.10.10">
    <property type="entry name" value="Rieske [2Fe-2S] iron-sulphur domain"/>
    <property type="match status" value="1"/>
</dbReference>
<feature type="domain" description="Rieske" evidence="7">
    <location>
        <begin position="5"/>
        <end position="106"/>
    </location>
</feature>
<accession>A0A5C8JI47</accession>